<dbReference type="InterPro" id="IPR000568">
    <property type="entry name" value="ATP_synth_F0_asu"/>
</dbReference>
<keyword evidence="1" id="KW-1133">Transmembrane helix</keyword>
<dbReference type="PANTHER" id="PTHR42823:SF3">
    <property type="entry name" value="ATP SYNTHASE SUBUNIT A, CHLOROPLASTIC"/>
    <property type="match status" value="1"/>
</dbReference>
<comment type="caution">
    <text evidence="2">The sequence shown here is derived from an EMBL/GenBank/DDBJ whole genome shotgun (WGS) entry which is preliminary data.</text>
</comment>
<proteinExistence type="predicted"/>
<name>W4VH83_9BACI</name>
<keyword evidence="1" id="KW-0472">Membrane</keyword>
<dbReference type="EMBL" id="BAVS01000005">
    <property type="protein sequence ID" value="GAE92506.1"/>
    <property type="molecule type" value="Genomic_DNA"/>
</dbReference>
<evidence type="ECO:0000256" key="1">
    <source>
        <dbReference type="SAM" id="Phobius"/>
    </source>
</evidence>
<keyword evidence="1" id="KW-0812">Transmembrane</keyword>
<dbReference type="PANTHER" id="PTHR42823">
    <property type="entry name" value="ATP SYNTHASE SUBUNIT A, CHLOROPLASTIC"/>
    <property type="match status" value="1"/>
</dbReference>
<dbReference type="Pfam" id="PF00119">
    <property type="entry name" value="ATP-synt_A"/>
    <property type="match status" value="1"/>
</dbReference>
<dbReference type="GO" id="GO:0042777">
    <property type="term" value="P:proton motive force-driven plasma membrane ATP synthesis"/>
    <property type="evidence" value="ECO:0007669"/>
    <property type="project" value="TreeGrafter"/>
</dbReference>
<dbReference type="GO" id="GO:0045259">
    <property type="term" value="C:proton-transporting ATP synthase complex"/>
    <property type="evidence" value="ECO:0007669"/>
    <property type="project" value="InterPro"/>
</dbReference>
<dbReference type="GO" id="GO:0046933">
    <property type="term" value="F:proton-transporting ATP synthase activity, rotational mechanism"/>
    <property type="evidence" value="ECO:0007669"/>
    <property type="project" value="TreeGrafter"/>
</dbReference>
<feature type="transmembrane region" description="Helical" evidence="1">
    <location>
        <begin position="81"/>
        <end position="107"/>
    </location>
</feature>
<dbReference type="eggNOG" id="COG0356">
    <property type="taxonomic scope" value="Bacteria"/>
</dbReference>
<feature type="transmembrane region" description="Helical" evidence="1">
    <location>
        <begin position="20"/>
        <end position="45"/>
    </location>
</feature>
<gene>
    <name evidence="2" type="ORF">JCM21714_1510</name>
</gene>
<protein>
    <submittedName>
        <fullName evidence="2">ATP synthase A chain</fullName>
    </submittedName>
</protein>
<reference evidence="2 3" key="1">
    <citation type="journal article" date="2014" name="Genome Announc.">
        <title>Draft Genome Sequence of the Boron-Tolerant and Moderately Halotolerant Bacterium Gracilibacillus boraciitolerans JCM 21714T.</title>
        <authorList>
            <person name="Ahmed I."/>
            <person name="Oshima K."/>
            <person name="Suda W."/>
            <person name="Kitamura K."/>
            <person name="Iida T."/>
            <person name="Ohmori Y."/>
            <person name="Fujiwara T."/>
            <person name="Hattori M."/>
            <person name="Ohkuma M."/>
        </authorList>
    </citation>
    <scope>NUCLEOTIDE SEQUENCE [LARGE SCALE GENOMIC DNA]</scope>
    <source>
        <strain evidence="2 3">JCM 21714</strain>
    </source>
</reference>
<keyword evidence="3" id="KW-1185">Reference proteome</keyword>
<evidence type="ECO:0000313" key="2">
    <source>
        <dbReference type="EMBL" id="GAE92506.1"/>
    </source>
</evidence>
<dbReference type="InterPro" id="IPR045082">
    <property type="entry name" value="ATP_syn_F0_a_bact/chloroplast"/>
</dbReference>
<accession>W4VH83</accession>
<dbReference type="STRING" id="1298598.JCM21714_1510"/>
<dbReference type="Proteomes" id="UP000019102">
    <property type="component" value="Unassembled WGS sequence"/>
</dbReference>
<dbReference type="AlphaFoldDB" id="W4VH83"/>
<evidence type="ECO:0000313" key="3">
    <source>
        <dbReference type="Proteomes" id="UP000019102"/>
    </source>
</evidence>
<dbReference type="GO" id="GO:0005886">
    <property type="term" value="C:plasma membrane"/>
    <property type="evidence" value="ECO:0007669"/>
    <property type="project" value="TreeGrafter"/>
</dbReference>
<sequence length="139" mass="15760">MKKLDHESPMYFDLFGIPWLDFNLSTTIMTFVSSVIVFIICTLAARNLKMKPTGFQNFMEWVVDFVKGIIGDTMDWKTGKVFLPLGLTLLVFIFISNILGVITMGVWGTYIMVEITNLRCDNNVNFICISSSVNALLWG</sequence>
<organism evidence="2 3">
    <name type="scientific">Gracilibacillus boraciitolerans JCM 21714</name>
    <dbReference type="NCBI Taxonomy" id="1298598"/>
    <lineage>
        <taxon>Bacteria</taxon>
        <taxon>Bacillati</taxon>
        <taxon>Bacillota</taxon>
        <taxon>Bacilli</taxon>
        <taxon>Bacillales</taxon>
        <taxon>Bacillaceae</taxon>
        <taxon>Gracilibacillus</taxon>
    </lineage>
</organism>